<dbReference type="Gene3D" id="3.30.70.330">
    <property type="match status" value="1"/>
</dbReference>
<evidence type="ECO:0000259" key="3">
    <source>
        <dbReference type="PROSITE" id="PS50102"/>
    </source>
</evidence>
<accession>A0AAN9QZ40</accession>
<dbReference type="EMBL" id="JAYMYR010000008">
    <property type="protein sequence ID" value="KAK7348273.1"/>
    <property type="molecule type" value="Genomic_DNA"/>
</dbReference>
<dbReference type="PANTHER" id="PTHR45880">
    <property type="entry name" value="RNA-BINDING MOTIF PROTEIN, X-LINKED 2"/>
    <property type="match status" value="1"/>
</dbReference>
<name>A0AAN9QZ40_PHACN</name>
<comment type="caution">
    <text evidence="4">The sequence shown here is derived from an EMBL/GenBank/DDBJ whole genome shotgun (WGS) entry which is preliminary data.</text>
</comment>
<dbReference type="SUPFAM" id="SSF54928">
    <property type="entry name" value="RNA-binding domain, RBD"/>
    <property type="match status" value="1"/>
</dbReference>
<gene>
    <name evidence="4" type="ORF">VNO80_22824</name>
</gene>
<dbReference type="InterPro" id="IPR051847">
    <property type="entry name" value="RNA_proc/Spliceosome_comp"/>
</dbReference>
<proteinExistence type="predicted"/>
<dbReference type="GO" id="GO:0003723">
    <property type="term" value="F:RNA binding"/>
    <property type="evidence" value="ECO:0007669"/>
    <property type="project" value="UniProtKB-UniRule"/>
</dbReference>
<dbReference type="GO" id="GO:0000398">
    <property type="term" value="P:mRNA splicing, via spliceosome"/>
    <property type="evidence" value="ECO:0007669"/>
    <property type="project" value="TreeGrafter"/>
</dbReference>
<organism evidence="4 5">
    <name type="scientific">Phaseolus coccineus</name>
    <name type="common">Scarlet runner bean</name>
    <name type="synonym">Phaseolus multiflorus</name>
    <dbReference type="NCBI Taxonomy" id="3886"/>
    <lineage>
        <taxon>Eukaryota</taxon>
        <taxon>Viridiplantae</taxon>
        <taxon>Streptophyta</taxon>
        <taxon>Embryophyta</taxon>
        <taxon>Tracheophyta</taxon>
        <taxon>Spermatophyta</taxon>
        <taxon>Magnoliopsida</taxon>
        <taxon>eudicotyledons</taxon>
        <taxon>Gunneridae</taxon>
        <taxon>Pentapetalae</taxon>
        <taxon>rosids</taxon>
        <taxon>fabids</taxon>
        <taxon>Fabales</taxon>
        <taxon>Fabaceae</taxon>
        <taxon>Papilionoideae</taxon>
        <taxon>50 kb inversion clade</taxon>
        <taxon>NPAAA clade</taxon>
        <taxon>indigoferoid/millettioid clade</taxon>
        <taxon>Phaseoleae</taxon>
        <taxon>Phaseolus</taxon>
    </lineage>
</organism>
<dbReference type="GO" id="GO:0071011">
    <property type="term" value="C:precatalytic spliceosome"/>
    <property type="evidence" value="ECO:0007669"/>
    <property type="project" value="TreeGrafter"/>
</dbReference>
<dbReference type="GO" id="GO:0071013">
    <property type="term" value="C:catalytic step 2 spliceosome"/>
    <property type="evidence" value="ECO:0007669"/>
    <property type="project" value="TreeGrafter"/>
</dbReference>
<keyword evidence="5" id="KW-1185">Reference proteome</keyword>
<sequence length="203" mass="22398">MEPPQSPIWAITIGRVQNLVVEVASYLFCYHIHIEEVEFGNPMAQQLLPTSYPPQYVSLGRLSISKPSMWVTKPTTVSSPSFSTSAPLRYASFCCSSSVTSSVESNLPSSAKIFVKGLPRSASEGRLMKVFSEFGEVNLVQLPIDEESGQSLGFAFIWFVKEESAQLAIQEMNGKFFDGRFIYVAIAKPGSSKKLKGTTAYKF</sequence>
<dbReference type="Proteomes" id="UP001374584">
    <property type="component" value="Unassembled WGS sequence"/>
</dbReference>
<dbReference type="InterPro" id="IPR035979">
    <property type="entry name" value="RBD_domain_sf"/>
</dbReference>
<keyword evidence="1 2" id="KW-0694">RNA-binding</keyword>
<dbReference type="InterPro" id="IPR000504">
    <property type="entry name" value="RRM_dom"/>
</dbReference>
<evidence type="ECO:0000313" key="5">
    <source>
        <dbReference type="Proteomes" id="UP001374584"/>
    </source>
</evidence>
<feature type="domain" description="RRM" evidence="3">
    <location>
        <begin position="111"/>
        <end position="189"/>
    </location>
</feature>
<dbReference type="SMART" id="SM00360">
    <property type="entry name" value="RRM"/>
    <property type="match status" value="1"/>
</dbReference>
<dbReference type="AlphaFoldDB" id="A0AAN9QZ40"/>
<evidence type="ECO:0000313" key="4">
    <source>
        <dbReference type="EMBL" id="KAK7348273.1"/>
    </source>
</evidence>
<protein>
    <recommendedName>
        <fullName evidence="3">RRM domain-containing protein</fullName>
    </recommendedName>
</protein>
<dbReference type="PANTHER" id="PTHR45880:SF2">
    <property type="entry name" value="GLYCINE-RICH RNA-BINDING PROTEIN 4, MITOCHONDRIAL ISOFORM X1"/>
    <property type="match status" value="1"/>
</dbReference>
<dbReference type="InterPro" id="IPR012677">
    <property type="entry name" value="Nucleotide-bd_a/b_plait_sf"/>
</dbReference>
<reference evidence="4 5" key="1">
    <citation type="submission" date="2024-01" db="EMBL/GenBank/DDBJ databases">
        <title>The genomes of 5 underutilized Papilionoideae crops provide insights into root nodulation and disease resistanc.</title>
        <authorList>
            <person name="Jiang F."/>
        </authorList>
    </citation>
    <scope>NUCLEOTIDE SEQUENCE [LARGE SCALE GENOMIC DNA]</scope>
    <source>
        <strain evidence="4">JINMINGXINNONG_FW02</strain>
        <tissue evidence="4">Leaves</tissue>
    </source>
</reference>
<dbReference type="GO" id="GO:0005686">
    <property type="term" value="C:U2 snRNP"/>
    <property type="evidence" value="ECO:0007669"/>
    <property type="project" value="TreeGrafter"/>
</dbReference>
<dbReference type="PROSITE" id="PS50102">
    <property type="entry name" value="RRM"/>
    <property type="match status" value="1"/>
</dbReference>
<evidence type="ECO:0000256" key="1">
    <source>
        <dbReference type="ARBA" id="ARBA00022884"/>
    </source>
</evidence>
<dbReference type="Pfam" id="PF00076">
    <property type="entry name" value="RRM_1"/>
    <property type="match status" value="1"/>
</dbReference>
<evidence type="ECO:0000256" key="2">
    <source>
        <dbReference type="PROSITE-ProRule" id="PRU00176"/>
    </source>
</evidence>